<proteinExistence type="predicted"/>
<dbReference type="Gene3D" id="3.10.129.10">
    <property type="entry name" value="Hotdog Thioesterase"/>
    <property type="match status" value="1"/>
</dbReference>
<dbReference type="SUPFAM" id="SSF54637">
    <property type="entry name" value="Thioesterase/thiol ester dehydrase-isomerase"/>
    <property type="match status" value="1"/>
</dbReference>
<evidence type="ECO:0000313" key="3">
    <source>
        <dbReference type="Proteomes" id="UP000017819"/>
    </source>
</evidence>
<dbReference type="InterPro" id="IPR013114">
    <property type="entry name" value="FabA_FabZ"/>
</dbReference>
<organism evidence="2 3">
    <name type="scientific">Lutibaculum baratangense AMV1</name>
    <dbReference type="NCBI Taxonomy" id="631454"/>
    <lineage>
        <taxon>Bacteria</taxon>
        <taxon>Pseudomonadati</taxon>
        <taxon>Pseudomonadota</taxon>
        <taxon>Alphaproteobacteria</taxon>
        <taxon>Hyphomicrobiales</taxon>
        <taxon>Tepidamorphaceae</taxon>
        <taxon>Lutibaculum</taxon>
    </lineage>
</organism>
<name>V4RLZ6_9HYPH</name>
<dbReference type="Proteomes" id="UP000017819">
    <property type="component" value="Unassembled WGS sequence"/>
</dbReference>
<dbReference type="GO" id="GO:0016829">
    <property type="term" value="F:lyase activity"/>
    <property type="evidence" value="ECO:0007669"/>
    <property type="project" value="UniProtKB-KW"/>
</dbReference>
<dbReference type="Pfam" id="PF07977">
    <property type="entry name" value="FabA"/>
    <property type="match status" value="1"/>
</dbReference>
<dbReference type="eggNOG" id="COG0764">
    <property type="taxonomic scope" value="Bacteria"/>
</dbReference>
<dbReference type="STRING" id="631454.N177_2714"/>
<keyword evidence="3" id="KW-1185">Reference proteome</keyword>
<dbReference type="PANTHER" id="PTHR30272">
    <property type="entry name" value="3-HYDROXYACYL-[ACYL-CARRIER-PROTEIN] DEHYDRATASE"/>
    <property type="match status" value="1"/>
</dbReference>
<evidence type="ECO:0000256" key="1">
    <source>
        <dbReference type="ARBA" id="ARBA00023239"/>
    </source>
</evidence>
<comment type="caution">
    <text evidence="2">The sequence shown here is derived from an EMBL/GenBank/DDBJ whole genome shotgun (WGS) entry which is preliminary data.</text>
</comment>
<dbReference type="PATRIC" id="fig|631454.5.peg.2683"/>
<dbReference type="InterPro" id="IPR029069">
    <property type="entry name" value="HotDog_dom_sf"/>
</dbReference>
<dbReference type="PANTHER" id="PTHR30272:SF1">
    <property type="entry name" value="3-HYDROXYACYL-[ACYL-CARRIER-PROTEIN] DEHYDRATASE"/>
    <property type="match status" value="1"/>
</dbReference>
<keyword evidence="1 2" id="KW-0456">Lyase</keyword>
<gene>
    <name evidence="2" type="ORF">N177_2714</name>
</gene>
<dbReference type="RefSeq" id="WP_023432843.1">
    <property type="nucleotide sequence ID" value="NZ_AWXZ01000035.1"/>
</dbReference>
<dbReference type="AlphaFoldDB" id="V4RLZ6"/>
<dbReference type="OrthoDB" id="9812462at2"/>
<protein>
    <submittedName>
        <fullName evidence="2">(3R)-hydroxymyristoyl-[acyl carrier protein] dehydratase</fullName>
        <ecNumber evidence="2">4.2.1.-</ecNumber>
    </submittedName>
</protein>
<dbReference type="EC" id="4.2.1.-" evidence="2"/>
<evidence type="ECO:0000313" key="2">
    <source>
        <dbReference type="EMBL" id="ESR24265.1"/>
    </source>
</evidence>
<sequence>MRPEYFQLISRIEAVDTAAGTARARAVVPEESTIFEGHFPGHPLMPGVLLIESMAQTSGFAILGMNGFEGMPFLAGVREAKLRRFVTPGNELDVEARVEHDGSGFAMTEASIRHEGSAVASAKLTFRVMPFPSPDFRTEMRSYAERLGFPLEVA</sequence>
<accession>V4RLZ6</accession>
<dbReference type="EMBL" id="AWXZ01000035">
    <property type="protein sequence ID" value="ESR24265.1"/>
    <property type="molecule type" value="Genomic_DNA"/>
</dbReference>
<reference evidence="2 3" key="1">
    <citation type="journal article" date="2014" name="Genome Announc.">
        <title>Draft Genome Sequence of Lutibaculum baratangense Strain AMV1T, Isolated from a Mud Volcano in Andamans, India.</title>
        <authorList>
            <person name="Singh A."/>
            <person name="Sreenivas A."/>
            <person name="Sathyanarayana Reddy G."/>
            <person name="Pinnaka A.K."/>
            <person name="Shivaji S."/>
        </authorList>
    </citation>
    <scope>NUCLEOTIDE SEQUENCE [LARGE SCALE GENOMIC DNA]</scope>
    <source>
        <strain evidence="2 3">AMV1</strain>
    </source>
</reference>